<feature type="compositionally biased region" description="Low complexity" evidence="3">
    <location>
        <begin position="1296"/>
        <end position="1308"/>
    </location>
</feature>
<sequence>MQSNQIVAVQGGSQGGVLQQLGQSQNQQNQGAQSGVQLFPRFIFGVKGDVKNNLFYLDDQRVLYPAGHNVIIYNTDEKTQVYIPGVEGSEGITATTVSPSKKFVAICEKSERAICLIWDISGVAANPIVAPKRKKVLTSTDYLAKEFISVAFAPSNEKSLLATLTGEPDWKIILWMWDKQKCFTYQQVGVTGNMLVNQCSFSNQDHNIVLVTGNNTYKFYRVQENNSLKATHTQIVKKEAHISNNFTCHTWLPDGRLIVCTDQGEIMLLESSGDYKMLLAESPGEGFFIECIITYSKGFIIAGDNGQIMIYEKSEEPKNPYHRIATLPSSTDSKQEKDYPQLQAGIMSSRVRSLGLSSSEDNLIFTTENNQLLKVTINIERPSDDAKYEYLIFPFHSRAIHGMDVCIKKHLVGTCSIDKTVRIWNYQQKTLEICETFQDEAFSLAFHPSGFHIIVGFTDKVRMMNVFQKSLKTFKEIPIKGCREIKFSNGGHLFACTNQHSINVYKFYTAENPPEFQYKGHIGKVRCIQWLDDDSGFISGGWDGSVFMWKLYADQSSGRDGNVKDGNPVFEFKLKNVNFSCVANKPDSKTVVFAVGTDKTIKEINGNKEVFPRYDANSNISQIVLMHGARAFFAGIAEDDKPGSIQVLKYPFEPNKSFEVQAHSLPVERLRISFDNQVLFSAGQDGLFCIFDIKDKDPKGKKEKDNIQINYSEEILIQKAERDKFQADIEHLKQSIEQLRINNEIKIEHELSKKNQRISSLQMEIENKEIENRNRYEALLDSKKEMERMNEEKISQMTQTQVLELERRKQDYNDKMEADALRYQELLNQKQEEAEKFEQRLSELFMHHKKIIKELQSEQKIELEQQIKETNRLKEEIEKMMKEHKDQRDKIENDAWDRIDQIKERNKEELAKIIDAGMQSKANLTLITNDYKEAKSKKEQLQRDIHEKQTKLNDLIQQTNSLRQQIQSQKGELKERETTIKDKDKRIYDLKKKTQELEKFKFVLDYKIKELKRDIGPRELEIQKLNEQTNKMRQELKHFNRVNQNLALIVDDLRMRQEGLTNEVQNLRQQLEEQESYKKKFKDDVFECLHHIADFKKLKKGVIRLHKKYVKEEVKNEQGDTDLHREYANKRRYLENNVNYLRQMLQKDQDVHKQENSRIMKENVTLLQEINDLRKEVHTLRQKLKQIGQAENTMGSTQRSNNEMSMRSMGKDQNTVGDIQKELKLQDIQITELQKQIFELEEMNEMIRNQRPRVGKLPPLETSQQMEQQFDQDVGQYEDEEEDKHSPLQAQPTNNQEGQPQQISQQQDESPDREYDQ</sequence>
<keyword evidence="2" id="KW-0175">Coiled coil</keyword>
<feature type="repeat" description="WD" evidence="1">
    <location>
        <begin position="518"/>
        <end position="551"/>
    </location>
</feature>
<feature type="coiled-coil region" evidence="2">
    <location>
        <begin position="1156"/>
        <end position="1190"/>
    </location>
</feature>
<proteinExistence type="predicted"/>
<evidence type="ECO:0000256" key="3">
    <source>
        <dbReference type="SAM" id="MobiDB-lite"/>
    </source>
</evidence>
<evidence type="ECO:0000256" key="2">
    <source>
        <dbReference type="SAM" id="Coils"/>
    </source>
</evidence>
<accession>A0A077ZPI3</accession>
<keyword evidence="1" id="KW-0853">WD repeat</keyword>
<reference evidence="4 5" key="1">
    <citation type="submission" date="2014-06" db="EMBL/GenBank/DDBJ databases">
        <authorList>
            <person name="Swart Estienne"/>
        </authorList>
    </citation>
    <scope>NUCLEOTIDE SEQUENCE [LARGE SCALE GENOMIC DNA]</scope>
    <source>
        <strain evidence="4 5">130c</strain>
    </source>
</reference>
<dbReference type="EMBL" id="CCKQ01000300">
    <property type="protein sequence ID" value="CDW71359.1"/>
    <property type="molecule type" value="Genomic_DNA"/>
</dbReference>
<gene>
    <name evidence="4" type="primary">Contig6506.g6962</name>
    <name evidence="4" type="ORF">STYLEM_302</name>
</gene>
<dbReference type="PANTHER" id="PTHR32215">
    <property type="entry name" value="CILIA- AND FLAGELLA-ASSOCIATED PROTEIN 57"/>
    <property type="match status" value="1"/>
</dbReference>
<dbReference type="Gene3D" id="2.130.10.10">
    <property type="entry name" value="YVTN repeat-like/Quinoprotein amine dehydrogenase"/>
    <property type="match status" value="3"/>
</dbReference>
<organism evidence="4 5">
    <name type="scientific">Stylonychia lemnae</name>
    <name type="common">Ciliate</name>
    <dbReference type="NCBI Taxonomy" id="5949"/>
    <lineage>
        <taxon>Eukaryota</taxon>
        <taxon>Sar</taxon>
        <taxon>Alveolata</taxon>
        <taxon>Ciliophora</taxon>
        <taxon>Intramacronucleata</taxon>
        <taxon>Spirotrichea</taxon>
        <taxon>Stichotrichia</taxon>
        <taxon>Sporadotrichida</taxon>
        <taxon>Oxytrichidae</taxon>
        <taxon>Stylonychinae</taxon>
        <taxon>Stylonychia</taxon>
    </lineage>
</organism>
<name>A0A077ZPI3_STYLE</name>
<dbReference type="InterPro" id="IPR052993">
    <property type="entry name" value="CFA-57"/>
</dbReference>
<dbReference type="PANTHER" id="PTHR32215:SF0">
    <property type="entry name" value="CILIA- AND FLAGELLA-ASSOCIATED PROTEIN 57"/>
    <property type="match status" value="1"/>
</dbReference>
<dbReference type="InParanoid" id="A0A077ZPI3"/>
<dbReference type="InterPro" id="IPR001680">
    <property type="entry name" value="WD40_rpt"/>
</dbReference>
<evidence type="ECO:0000313" key="5">
    <source>
        <dbReference type="Proteomes" id="UP000039865"/>
    </source>
</evidence>
<dbReference type="InterPro" id="IPR036322">
    <property type="entry name" value="WD40_repeat_dom_sf"/>
</dbReference>
<protein>
    <submittedName>
        <fullName evidence="4">Wd repeat-containing protein 65</fullName>
    </submittedName>
</protein>
<dbReference type="PROSITE" id="PS50294">
    <property type="entry name" value="WD_REPEATS_REGION"/>
    <property type="match status" value="1"/>
</dbReference>
<evidence type="ECO:0000256" key="1">
    <source>
        <dbReference type="PROSITE-ProRule" id="PRU00221"/>
    </source>
</evidence>
<feature type="coiled-coil region" evidence="2">
    <location>
        <begin position="722"/>
        <end position="894"/>
    </location>
</feature>
<dbReference type="SUPFAM" id="SSF50978">
    <property type="entry name" value="WD40 repeat-like"/>
    <property type="match status" value="2"/>
</dbReference>
<feature type="region of interest" description="Disordered" evidence="3">
    <location>
        <begin position="1191"/>
        <end position="1210"/>
    </location>
</feature>
<feature type="coiled-coil region" evidence="2">
    <location>
        <begin position="1022"/>
        <end position="1084"/>
    </location>
</feature>
<dbReference type="Pfam" id="PF00400">
    <property type="entry name" value="WD40"/>
    <property type="match status" value="3"/>
</dbReference>
<feature type="coiled-coil region" evidence="2">
    <location>
        <begin position="1223"/>
        <end position="1250"/>
    </location>
</feature>
<dbReference type="InterPro" id="IPR015943">
    <property type="entry name" value="WD40/YVTN_repeat-like_dom_sf"/>
</dbReference>
<feature type="region of interest" description="Disordered" evidence="3">
    <location>
        <begin position="1255"/>
        <end position="1317"/>
    </location>
</feature>
<feature type="compositionally biased region" description="Polar residues" evidence="3">
    <location>
        <begin position="1261"/>
        <end position="1271"/>
    </location>
</feature>
<feature type="coiled-coil region" evidence="2">
    <location>
        <begin position="924"/>
        <end position="976"/>
    </location>
</feature>
<keyword evidence="5" id="KW-1185">Reference proteome</keyword>
<dbReference type="PROSITE" id="PS50082">
    <property type="entry name" value="WD_REPEATS_2"/>
    <property type="match status" value="1"/>
</dbReference>
<evidence type="ECO:0000313" key="4">
    <source>
        <dbReference type="EMBL" id="CDW71359.1"/>
    </source>
</evidence>
<dbReference type="SMART" id="SM00320">
    <property type="entry name" value="WD40"/>
    <property type="match status" value="7"/>
</dbReference>
<dbReference type="Proteomes" id="UP000039865">
    <property type="component" value="Unassembled WGS sequence"/>
</dbReference>
<dbReference type="OMA" id="CHTWLPD"/>
<dbReference type="OrthoDB" id="47276at2759"/>
<dbReference type="Gene3D" id="1.10.287.1490">
    <property type="match status" value="1"/>
</dbReference>